<evidence type="ECO:0000256" key="3">
    <source>
        <dbReference type="ARBA" id="ARBA00023125"/>
    </source>
</evidence>
<evidence type="ECO:0000256" key="4">
    <source>
        <dbReference type="ARBA" id="ARBA00023163"/>
    </source>
</evidence>
<comment type="caution">
    <text evidence="12">The sequence shown here is derived from an EMBL/GenBank/DDBJ whole genome shotgun (WGS) entry which is preliminary data.</text>
</comment>
<evidence type="ECO:0000313" key="13">
    <source>
        <dbReference type="Proteomes" id="UP000317650"/>
    </source>
</evidence>
<dbReference type="Proteomes" id="UP000317650">
    <property type="component" value="Chromosome 8"/>
</dbReference>
<comment type="subcellular location">
    <subcellularLocation>
        <location evidence="1">Nucleus</location>
    </subcellularLocation>
</comment>
<keyword evidence="13" id="KW-1185">Reference proteome</keyword>
<dbReference type="InterPro" id="IPR001005">
    <property type="entry name" value="SANT/Myb"/>
</dbReference>
<evidence type="ECO:0000256" key="7">
    <source>
        <dbReference type="ARBA" id="ARBA00076145"/>
    </source>
</evidence>
<evidence type="ECO:0000256" key="2">
    <source>
        <dbReference type="ARBA" id="ARBA00023015"/>
    </source>
</evidence>
<accession>A0A4S8K0N0</accession>
<dbReference type="InterPro" id="IPR006447">
    <property type="entry name" value="Myb_dom_plants"/>
</dbReference>
<sequence>MTTRSWMEVLPPATVPCYPSSSWLIGEKMSGGGIGAGNWTPEENKRFEYALAKFDKDTPDRWEQVAASIPGKTAWDVESHYRDLLDDVSDIEAGRIPCPGYDSSSFTLDWETNYGFEASTQPYCIGGKRSAARASDQERKKGVPWTEDEHKRFLFGLKKYGKGDWRNISRNFVITRTPTQVASHAQKYFIRLNSGGKDKRRSSIHDITTANLPDNRPPSPSQSSDPATQTSLASTPIPSAPFSSILDSSHPNEATTILSSSVQGSTIRATKLWSDTLWSATRRSCTSEWHTRCYHGSGP</sequence>
<evidence type="ECO:0000259" key="10">
    <source>
        <dbReference type="PROSITE" id="PS51293"/>
    </source>
</evidence>
<dbReference type="PROSITE" id="PS50090">
    <property type="entry name" value="MYB_LIKE"/>
    <property type="match status" value="2"/>
</dbReference>
<keyword evidence="5" id="KW-0539">Nucleus</keyword>
<dbReference type="NCBIfam" id="TIGR01557">
    <property type="entry name" value="myb_SHAQKYF"/>
    <property type="match status" value="1"/>
</dbReference>
<evidence type="ECO:0000313" key="12">
    <source>
        <dbReference type="EMBL" id="THU68270.1"/>
    </source>
</evidence>
<keyword evidence="2" id="KW-0805">Transcription regulation</keyword>
<feature type="domain" description="HTH myb-type" evidence="11">
    <location>
        <begin position="137"/>
        <end position="193"/>
    </location>
</feature>
<dbReference type="GO" id="GO:0009744">
    <property type="term" value="P:response to sucrose"/>
    <property type="evidence" value="ECO:0007669"/>
    <property type="project" value="UniProtKB-ARBA"/>
</dbReference>
<dbReference type="GO" id="GO:0003677">
    <property type="term" value="F:DNA binding"/>
    <property type="evidence" value="ECO:0007669"/>
    <property type="project" value="UniProtKB-KW"/>
</dbReference>
<feature type="domain" description="Myb-like" evidence="9">
    <location>
        <begin position="37"/>
        <end position="85"/>
    </location>
</feature>
<feature type="domain" description="Myb-like" evidence="9">
    <location>
        <begin position="137"/>
        <end position="189"/>
    </location>
</feature>
<dbReference type="PANTHER" id="PTHR44042:SF41">
    <property type="entry name" value="DUPLICATED HOMEODOMAIN-LIKE SUPERFAMILY PROTEIN-RELATED"/>
    <property type="match status" value="1"/>
</dbReference>
<proteinExistence type="predicted"/>
<keyword evidence="3" id="KW-0238">DNA-binding</keyword>
<dbReference type="InterPro" id="IPR017884">
    <property type="entry name" value="SANT_dom"/>
</dbReference>
<evidence type="ECO:0000256" key="8">
    <source>
        <dbReference type="SAM" id="MobiDB-lite"/>
    </source>
</evidence>
<name>A0A4S8K0N0_MUSBA</name>
<dbReference type="FunFam" id="1.10.10.60:FF:000009">
    <property type="entry name" value="transcription factor MYB1R1"/>
    <property type="match status" value="1"/>
</dbReference>
<dbReference type="GO" id="GO:0009739">
    <property type="term" value="P:response to gibberellin"/>
    <property type="evidence" value="ECO:0007669"/>
    <property type="project" value="UniProtKB-ARBA"/>
</dbReference>
<dbReference type="GO" id="GO:0005634">
    <property type="term" value="C:nucleus"/>
    <property type="evidence" value="ECO:0007669"/>
    <property type="project" value="UniProtKB-SubCell"/>
</dbReference>
<dbReference type="Gene3D" id="1.10.10.60">
    <property type="entry name" value="Homeodomain-like"/>
    <property type="match status" value="2"/>
</dbReference>
<dbReference type="InterPro" id="IPR017930">
    <property type="entry name" value="Myb_dom"/>
</dbReference>
<evidence type="ECO:0000256" key="1">
    <source>
        <dbReference type="ARBA" id="ARBA00004123"/>
    </source>
</evidence>
<dbReference type="FunFam" id="1.10.10.60:FF:000154">
    <property type="entry name" value="Transcription factor SRM1"/>
    <property type="match status" value="1"/>
</dbReference>
<dbReference type="PANTHER" id="PTHR44042">
    <property type="entry name" value="DUPLICATED HOMEODOMAIN-LIKE SUPERFAMILY PROTEIN-RELATED"/>
    <property type="match status" value="1"/>
</dbReference>
<gene>
    <name evidence="12" type="ORF">C4D60_Mb08t02140</name>
</gene>
<organism evidence="12 13">
    <name type="scientific">Musa balbisiana</name>
    <name type="common">Banana</name>
    <dbReference type="NCBI Taxonomy" id="52838"/>
    <lineage>
        <taxon>Eukaryota</taxon>
        <taxon>Viridiplantae</taxon>
        <taxon>Streptophyta</taxon>
        <taxon>Embryophyta</taxon>
        <taxon>Tracheophyta</taxon>
        <taxon>Spermatophyta</taxon>
        <taxon>Magnoliopsida</taxon>
        <taxon>Liliopsida</taxon>
        <taxon>Zingiberales</taxon>
        <taxon>Musaceae</taxon>
        <taxon>Musa</taxon>
    </lineage>
</organism>
<evidence type="ECO:0000256" key="6">
    <source>
        <dbReference type="ARBA" id="ARBA00068153"/>
    </source>
</evidence>
<protein>
    <recommendedName>
        <fullName evidence="6">Transcription factor MYBS1</fullName>
    </recommendedName>
    <alternativeName>
        <fullName evidence="7">Myb-related protein S1</fullName>
    </alternativeName>
</protein>
<dbReference type="AlphaFoldDB" id="A0A4S8K0N0"/>
<evidence type="ECO:0000259" key="11">
    <source>
        <dbReference type="PROSITE" id="PS51294"/>
    </source>
</evidence>
<dbReference type="STRING" id="52838.A0A4S8K0N0"/>
<dbReference type="CDD" id="cd00167">
    <property type="entry name" value="SANT"/>
    <property type="match status" value="2"/>
</dbReference>
<dbReference type="EMBL" id="PYDT01000002">
    <property type="protein sequence ID" value="THU68270.1"/>
    <property type="molecule type" value="Genomic_DNA"/>
</dbReference>
<reference evidence="12 13" key="1">
    <citation type="journal article" date="2019" name="Nat. Plants">
        <title>Genome sequencing of Musa balbisiana reveals subgenome evolution and function divergence in polyploid bananas.</title>
        <authorList>
            <person name="Yao X."/>
        </authorList>
    </citation>
    <scope>NUCLEOTIDE SEQUENCE [LARGE SCALE GENOMIC DNA]</scope>
    <source>
        <strain evidence="13">cv. DH-PKW</strain>
        <tissue evidence="12">Leaves</tissue>
    </source>
</reference>
<evidence type="ECO:0000256" key="5">
    <source>
        <dbReference type="ARBA" id="ARBA00023242"/>
    </source>
</evidence>
<dbReference type="SUPFAM" id="SSF46689">
    <property type="entry name" value="Homeodomain-like"/>
    <property type="match status" value="2"/>
</dbReference>
<dbReference type="Pfam" id="PF00249">
    <property type="entry name" value="Myb_DNA-binding"/>
    <property type="match status" value="2"/>
</dbReference>
<feature type="domain" description="SANT" evidence="10">
    <location>
        <begin position="145"/>
        <end position="193"/>
    </location>
</feature>
<feature type="compositionally biased region" description="Polar residues" evidence="8">
    <location>
        <begin position="221"/>
        <end position="248"/>
    </location>
</feature>
<dbReference type="InterPro" id="IPR009057">
    <property type="entry name" value="Homeodomain-like_sf"/>
</dbReference>
<evidence type="ECO:0000259" key="9">
    <source>
        <dbReference type="PROSITE" id="PS50090"/>
    </source>
</evidence>
<dbReference type="PROSITE" id="PS51294">
    <property type="entry name" value="HTH_MYB"/>
    <property type="match status" value="1"/>
</dbReference>
<feature type="region of interest" description="Disordered" evidence="8">
    <location>
        <begin position="207"/>
        <end position="248"/>
    </location>
</feature>
<dbReference type="PROSITE" id="PS51293">
    <property type="entry name" value="SANT"/>
    <property type="match status" value="1"/>
</dbReference>
<keyword evidence="4" id="KW-0804">Transcription</keyword>
<dbReference type="SMART" id="SM00717">
    <property type="entry name" value="SANT"/>
    <property type="match status" value="2"/>
</dbReference>